<dbReference type="InterPro" id="IPR006912">
    <property type="entry name" value="Harbinger_derived_prot"/>
</dbReference>
<dbReference type="Proteomes" id="UP000596661">
    <property type="component" value="Chromosome 8"/>
</dbReference>
<keyword evidence="2" id="KW-1185">Reference proteome</keyword>
<accession>A0A803QCG2</accession>
<dbReference type="PANTHER" id="PTHR47150:SF7">
    <property type="entry name" value="NUCLEASE"/>
    <property type="match status" value="1"/>
</dbReference>
<evidence type="ECO:0000313" key="2">
    <source>
        <dbReference type="Proteomes" id="UP000596661"/>
    </source>
</evidence>
<dbReference type="EMBL" id="UZAU01000693">
    <property type="status" value="NOT_ANNOTATED_CDS"/>
    <property type="molecule type" value="Genomic_DNA"/>
</dbReference>
<dbReference type="Pfam" id="PF04827">
    <property type="entry name" value="Plant_tran"/>
    <property type="match status" value="1"/>
</dbReference>
<protein>
    <recommendedName>
        <fullName evidence="3">Mitochondrial protein</fullName>
    </recommendedName>
</protein>
<dbReference type="EnsemblPlants" id="evm.model.08.814">
    <property type="protein sequence ID" value="cds.evm.model.08.814"/>
    <property type="gene ID" value="evm.TU.08.814"/>
</dbReference>
<evidence type="ECO:0008006" key="3">
    <source>
        <dbReference type="Google" id="ProtNLM"/>
    </source>
</evidence>
<dbReference type="CDD" id="cd09272">
    <property type="entry name" value="RNase_HI_RT_Ty1"/>
    <property type="match status" value="1"/>
</dbReference>
<proteinExistence type="predicted"/>
<sequence length="240" mass="27524">MLIAISSVDYFAENPRFPESMFRRRFRMGRSLFLCIFDTITMHDDYFVQRRDDATDEYIKIGESTVLESLKRFFRAVVEVFGSRYLRSPNADDVARLLHIGERRGFLGMFGSLDCMHSDYDLWIWHAYFGLSGSNNNINVLEASHLFADLAEVKRILGYLVGSLDHGIHLTKCSSFAVQAFCEADWASDPDDRRSTSGYCVLLDSNLVAWKSKKQQTISRSSTEVEFHNLAALVTDITWL</sequence>
<organism evidence="1 2">
    <name type="scientific">Cannabis sativa</name>
    <name type="common">Hemp</name>
    <name type="synonym">Marijuana</name>
    <dbReference type="NCBI Taxonomy" id="3483"/>
    <lineage>
        <taxon>Eukaryota</taxon>
        <taxon>Viridiplantae</taxon>
        <taxon>Streptophyta</taxon>
        <taxon>Embryophyta</taxon>
        <taxon>Tracheophyta</taxon>
        <taxon>Spermatophyta</taxon>
        <taxon>Magnoliopsida</taxon>
        <taxon>eudicotyledons</taxon>
        <taxon>Gunneridae</taxon>
        <taxon>Pentapetalae</taxon>
        <taxon>rosids</taxon>
        <taxon>fabids</taxon>
        <taxon>Rosales</taxon>
        <taxon>Cannabaceae</taxon>
        <taxon>Cannabis</taxon>
    </lineage>
</organism>
<dbReference type="AlphaFoldDB" id="A0A803QCG2"/>
<name>A0A803QCG2_CANSA</name>
<reference evidence="1" key="2">
    <citation type="submission" date="2021-03" db="UniProtKB">
        <authorList>
            <consortium name="EnsemblPlants"/>
        </authorList>
    </citation>
    <scope>IDENTIFICATION</scope>
</reference>
<reference evidence="1" key="1">
    <citation type="submission" date="2018-11" db="EMBL/GenBank/DDBJ databases">
        <authorList>
            <person name="Grassa J C."/>
        </authorList>
    </citation>
    <scope>NUCLEOTIDE SEQUENCE [LARGE SCALE GENOMIC DNA]</scope>
</reference>
<dbReference type="PANTHER" id="PTHR47150">
    <property type="entry name" value="OS12G0169200 PROTEIN"/>
    <property type="match status" value="1"/>
</dbReference>
<evidence type="ECO:0000313" key="1">
    <source>
        <dbReference type="EnsemblPlants" id="cds.evm.model.08.814"/>
    </source>
</evidence>
<dbReference type="Gramene" id="evm.model.08.814">
    <property type="protein sequence ID" value="cds.evm.model.08.814"/>
    <property type="gene ID" value="evm.TU.08.814"/>
</dbReference>